<feature type="transmembrane region" description="Helical" evidence="1">
    <location>
        <begin position="199"/>
        <end position="224"/>
    </location>
</feature>
<dbReference type="EMBL" id="CAUYUJ010014725">
    <property type="protein sequence ID" value="CAK0845244.1"/>
    <property type="molecule type" value="Genomic_DNA"/>
</dbReference>
<organism evidence="2 3">
    <name type="scientific">Prorocentrum cordatum</name>
    <dbReference type="NCBI Taxonomy" id="2364126"/>
    <lineage>
        <taxon>Eukaryota</taxon>
        <taxon>Sar</taxon>
        <taxon>Alveolata</taxon>
        <taxon>Dinophyceae</taxon>
        <taxon>Prorocentrales</taxon>
        <taxon>Prorocentraceae</taxon>
        <taxon>Prorocentrum</taxon>
    </lineage>
</organism>
<reference evidence="2" key="1">
    <citation type="submission" date="2023-10" db="EMBL/GenBank/DDBJ databases">
        <authorList>
            <person name="Chen Y."/>
            <person name="Shah S."/>
            <person name="Dougan E. K."/>
            <person name="Thang M."/>
            <person name="Chan C."/>
        </authorList>
    </citation>
    <scope>NUCLEOTIDE SEQUENCE [LARGE SCALE GENOMIC DNA]</scope>
</reference>
<gene>
    <name evidence="2" type="ORF">PCOR1329_LOCUS39091</name>
</gene>
<keyword evidence="1" id="KW-0812">Transmembrane</keyword>
<proteinExistence type="predicted"/>
<comment type="caution">
    <text evidence="2">The sequence shown here is derived from an EMBL/GenBank/DDBJ whole genome shotgun (WGS) entry which is preliminary data.</text>
</comment>
<name>A0ABN9THZ3_9DINO</name>
<dbReference type="Proteomes" id="UP001189429">
    <property type="component" value="Unassembled WGS sequence"/>
</dbReference>
<protein>
    <recommendedName>
        <fullName evidence="4">Transmembrane protein 147</fullName>
    </recommendedName>
</protein>
<evidence type="ECO:0000313" key="3">
    <source>
        <dbReference type="Proteomes" id="UP001189429"/>
    </source>
</evidence>
<feature type="transmembrane region" description="Helical" evidence="1">
    <location>
        <begin position="230"/>
        <end position="248"/>
    </location>
</feature>
<feature type="non-terminal residue" evidence="2">
    <location>
        <position position="1"/>
    </location>
</feature>
<accession>A0ABN9THZ3</accession>
<keyword evidence="1" id="KW-1133">Transmembrane helix</keyword>
<evidence type="ECO:0008006" key="4">
    <source>
        <dbReference type="Google" id="ProtNLM"/>
    </source>
</evidence>
<keyword evidence="3" id="KW-1185">Reference proteome</keyword>
<sequence length="270" mass="29533">RSAWLGLKGGGRARRDAVPVLARKSAGMAPMSLAAWWEADLRARSALALLALDPGWRRQPARPAHFVATWDPRRHSPPGALVSAAANLRENHVVLCLWHCAHGSAFTLVERVLCLSCACACAWYGVYIKYFYLKHWVPIATDEMLDELNIEFPSTWMEDHFDSLLIAVGAGAMDIILGKEAVRAVLRKDWDQKGGVKGFLSFLASAYAAVLTLVSGVHLAITLYNAKVSMQLKLIAKLACTLLVKLCVIENAMITAKTVLRAGPEKSKDA</sequence>
<evidence type="ECO:0000256" key="1">
    <source>
        <dbReference type="SAM" id="Phobius"/>
    </source>
</evidence>
<keyword evidence="1" id="KW-0472">Membrane</keyword>
<evidence type="ECO:0000313" key="2">
    <source>
        <dbReference type="EMBL" id="CAK0845244.1"/>
    </source>
</evidence>